<dbReference type="AlphaFoldDB" id="A0A1I5DM48"/>
<evidence type="ECO:0000313" key="3">
    <source>
        <dbReference type="Proteomes" id="UP000198705"/>
    </source>
</evidence>
<dbReference type="EMBL" id="FOVN01000009">
    <property type="protein sequence ID" value="SFO00302.1"/>
    <property type="molecule type" value="Genomic_DNA"/>
</dbReference>
<dbReference type="RefSeq" id="WP_092209989.1">
    <property type="nucleotide sequence ID" value="NZ_CAXAYH010000064.1"/>
</dbReference>
<organism evidence="2 3">
    <name type="scientific">Bizionia echini</name>
    <dbReference type="NCBI Taxonomy" id="649333"/>
    <lineage>
        <taxon>Bacteria</taxon>
        <taxon>Pseudomonadati</taxon>
        <taxon>Bacteroidota</taxon>
        <taxon>Flavobacteriia</taxon>
        <taxon>Flavobacteriales</taxon>
        <taxon>Flavobacteriaceae</taxon>
        <taxon>Bizionia</taxon>
    </lineage>
</organism>
<dbReference type="Proteomes" id="UP000198705">
    <property type="component" value="Unassembled WGS sequence"/>
</dbReference>
<reference evidence="3" key="1">
    <citation type="submission" date="2016-10" db="EMBL/GenBank/DDBJ databases">
        <authorList>
            <person name="Varghese N."/>
            <person name="Submissions S."/>
        </authorList>
    </citation>
    <scope>NUCLEOTIDE SEQUENCE [LARGE SCALE GENOMIC DNA]</scope>
    <source>
        <strain evidence="3">DSM 23925</strain>
    </source>
</reference>
<feature type="transmembrane region" description="Helical" evidence="1">
    <location>
        <begin position="48"/>
        <end position="70"/>
    </location>
</feature>
<evidence type="ECO:0000313" key="2">
    <source>
        <dbReference type="EMBL" id="SFO00302.1"/>
    </source>
</evidence>
<protein>
    <submittedName>
        <fullName evidence="2">Uncharacterized protein</fullName>
    </submittedName>
</protein>
<keyword evidence="3" id="KW-1185">Reference proteome</keyword>
<dbReference type="InterPro" id="IPR056089">
    <property type="entry name" value="DUF7672"/>
</dbReference>
<feature type="transmembrane region" description="Helical" evidence="1">
    <location>
        <begin position="6"/>
        <end position="27"/>
    </location>
</feature>
<name>A0A1I5DM48_9FLAO</name>
<dbReference type="Pfam" id="PF24717">
    <property type="entry name" value="DUF7672"/>
    <property type="match status" value="1"/>
</dbReference>
<gene>
    <name evidence="2" type="ORF">SAMN04487989_10910</name>
</gene>
<keyword evidence="1" id="KW-0812">Transmembrane</keyword>
<keyword evidence="1" id="KW-1133">Transmembrane helix</keyword>
<proteinExistence type="predicted"/>
<accession>A0A1I5DM48</accession>
<keyword evidence="1" id="KW-0472">Membrane</keyword>
<dbReference type="OrthoDB" id="1454609at2"/>
<sequence length="79" mass="9000">MTRIYIIGLAILIIAIIANGMILKIGIKSWYGFIEMLGQNGFSAFKSLTLLDWVWLFIGYPFILGCGYIIGDKLYSWIF</sequence>
<evidence type="ECO:0000256" key="1">
    <source>
        <dbReference type="SAM" id="Phobius"/>
    </source>
</evidence>